<dbReference type="AlphaFoldDB" id="A0A956N9M8"/>
<sequence>MWAVAGVSIGVVAGVGAFPADAVSGSPPVYRKPFLEAGTAKLGGYIDMEFVVDPETSTFDQHRFVPFIYAEVSEWVHVASEIEFEHGGSVSGDGGDGEIKLEFATMDLTLSEGLNFRGGVILSPLGRLNVHHDSPMLDLTDRPIVTRRVVPTTLSESGLGFYGTLYPSELTVLDYEVYLVNGFSEDVVSGGRLDMRAGRGSQSSDNNNHRSIVGRLGFSPRLGLNLGVSGHVGAYDDQGEERLTVVAFDGQLAHGPFELLGEGAVAKATIGASVEDPTPGTAPTDAGTAGFYAEARYHLFSGAVSRFPQSVFTAVARLDHVDRDTEADGALEQRITLGLNFRPTEDSVFKNDLVFGRTKGVEAGDWDDFEVGYRFSMATYF</sequence>
<dbReference type="SUPFAM" id="SSF56935">
    <property type="entry name" value="Porins"/>
    <property type="match status" value="1"/>
</dbReference>
<accession>A0A956N9M8</accession>
<evidence type="ECO:0008006" key="3">
    <source>
        <dbReference type="Google" id="ProtNLM"/>
    </source>
</evidence>
<comment type="caution">
    <text evidence="1">The sequence shown here is derived from an EMBL/GenBank/DDBJ whole genome shotgun (WGS) entry which is preliminary data.</text>
</comment>
<evidence type="ECO:0000313" key="2">
    <source>
        <dbReference type="Proteomes" id="UP000739538"/>
    </source>
</evidence>
<evidence type="ECO:0000313" key="1">
    <source>
        <dbReference type="EMBL" id="MCA9754858.1"/>
    </source>
</evidence>
<dbReference type="InterPro" id="IPR023614">
    <property type="entry name" value="Porin_dom_sf"/>
</dbReference>
<proteinExistence type="predicted"/>
<dbReference type="Proteomes" id="UP000739538">
    <property type="component" value="Unassembled WGS sequence"/>
</dbReference>
<gene>
    <name evidence="1" type="ORF">KDA27_03580</name>
</gene>
<dbReference type="Gene3D" id="2.40.160.10">
    <property type="entry name" value="Porin"/>
    <property type="match status" value="1"/>
</dbReference>
<protein>
    <recommendedName>
        <fullName evidence="3">Porin</fullName>
    </recommendedName>
</protein>
<reference evidence="1" key="1">
    <citation type="submission" date="2020-04" db="EMBL/GenBank/DDBJ databases">
        <authorList>
            <person name="Zhang T."/>
        </authorList>
    </citation>
    <scope>NUCLEOTIDE SEQUENCE</scope>
    <source>
        <strain evidence="1">HKST-UBA02</strain>
    </source>
</reference>
<dbReference type="EMBL" id="JAGQHS010000011">
    <property type="protein sequence ID" value="MCA9754858.1"/>
    <property type="molecule type" value="Genomic_DNA"/>
</dbReference>
<organism evidence="1 2">
    <name type="scientific">Eiseniibacteriota bacterium</name>
    <dbReference type="NCBI Taxonomy" id="2212470"/>
    <lineage>
        <taxon>Bacteria</taxon>
        <taxon>Candidatus Eiseniibacteriota</taxon>
    </lineage>
</organism>
<name>A0A956N9M8_UNCEI</name>
<reference evidence="1" key="2">
    <citation type="journal article" date="2021" name="Microbiome">
        <title>Successional dynamics and alternative stable states in a saline activated sludge microbial community over 9 years.</title>
        <authorList>
            <person name="Wang Y."/>
            <person name="Ye J."/>
            <person name="Ju F."/>
            <person name="Liu L."/>
            <person name="Boyd J.A."/>
            <person name="Deng Y."/>
            <person name="Parks D.H."/>
            <person name="Jiang X."/>
            <person name="Yin X."/>
            <person name="Woodcroft B.J."/>
            <person name="Tyson G.W."/>
            <person name="Hugenholtz P."/>
            <person name="Polz M.F."/>
            <person name="Zhang T."/>
        </authorList>
    </citation>
    <scope>NUCLEOTIDE SEQUENCE</scope>
    <source>
        <strain evidence="1">HKST-UBA02</strain>
    </source>
</reference>